<dbReference type="Pfam" id="PF06005">
    <property type="entry name" value="ZapB"/>
    <property type="match status" value="1"/>
</dbReference>
<dbReference type="RefSeq" id="WP_143713499.1">
    <property type="nucleotide sequence ID" value="NZ_CZVV01000003.1"/>
</dbReference>
<keyword evidence="1 2" id="KW-0175">Coiled coil</keyword>
<name>A0A916PAR0_KRYT1</name>
<comment type="caution">
    <text evidence="3">The sequence shown here is derived from an EMBL/GenBank/DDBJ whole genome shotgun (WGS) entry which is preliminary data.</text>
</comment>
<dbReference type="EMBL" id="CZVV01000003">
    <property type="protein sequence ID" value="CUS96327.1"/>
    <property type="molecule type" value="Genomic_DNA"/>
</dbReference>
<dbReference type="AlphaFoldDB" id="A0A916PAR0"/>
<dbReference type="InterPro" id="IPR009252">
    <property type="entry name" value="Cell_div_ZapB"/>
</dbReference>
<organism evidence="3 4">
    <name type="scientific">Kryptobacter tengchongensis</name>
    <dbReference type="NCBI Taxonomy" id="1643429"/>
    <lineage>
        <taxon>Bacteria</taxon>
        <taxon>Pseudomonadati</taxon>
        <taxon>Candidatus Kryptoniota</taxon>
        <taxon>Candidatus Kryptobacter</taxon>
    </lineage>
</organism>
<dbReference type="Gene3D" id="1.20.5.340">
    <property type="match status" value="1"/>
</dbReference>
<dbReference type="GO" id="GO:0005737">
    <property type="term" value="C:cytoplasm"/>
    <property type="evidence" value="ECO:0007669"/>
    <property type="project" value="InterPro"/>
</dbReference>
<evidence type="ECO:0000313" key="3">
    <source>
        <dbReference type="EMBL" id="CUS96327.1"/>
    </source>
</evidence>
<dbReference type="GO" id="GO:0090529">
    <property type="term" value="P:cell septum assembly"/>
    <property type="evidence" value="ECO:0007669"/>
    <property type="project" value="InterPro"/>
</dbReference>
<dbReference type="GO" id="GO:0043093">
    <property type="term" value="P:FtsZ-dependent cytokinesis"/>
    <property type="evidence" value="ECO:0007669"/>
    <property type="project" value="InterPro"/>
</dbReference>
<reference evidence="3 4" key="1">
    <citation type="submission" date="2015-11" db="EMBL/GenBank/DDBJ databases">
        <authorList>
            <person name="Varghese N."/>
        </authorList>
    </citation>
    <scope>NUCLEOTIDE SEQUENCE [LARGE SCALE GENOMIC DNA]</scope>
    <source>
        <strain evidence="3 4">JGI-25</strain>
    </source>
</reference>
<dbReference type="Proteomes" id="UP000243105">
    <property type="component" value="Unassembled WGS sequence"/>
</dbReference>
<proteinExistence type="predicted"/>
<gene>
    <name evidence="3" type="ORF">JGI25_00085</name>
</gene>
<evidence type="ECO:0000256" key="2">
    <source>
        <dbReference type="SAM" id="Coils"/>
    </source>
</evidence>
<feature type="coiled-coil region" evidence="2">
    <location>
        <begin position="21"/>
        <end position="62"/>
    </location>
</feature>
<evidence type="ECO:0000313" key="4">
    <source>
        <dbReference type="Proteomes" id="UP000243105"/>
    </source>
</evidence>
<accession>A0A916PAR0</accession>
<evidence type="ECO:0000256" key="1">
    <source>
        <dbReference type="ARBA" id="ARBA00023054"/>
    </source>
</evidence>
<protein>
    <recommendedName>
        <fullName evidence="5">Cell division protein ZapB</fullName>
    </recommendedName>
</protein>
<sequence>MENKNGVSSFIKIFEEIQGKFDKVFEYVQNLRNENESLKQKISLLEAEIDALRRENEEMRKNGIVLFSPDEREEFKRKVSALLERLNRYL</sequence>
<evidence type="ECO:0008006" key="5">
    <source>
        <dbReference type="Google" id="ProtNLM"/>
    </source>
</evidence>